<proteinExistence type="predicted"/>
<keyword evidence="2" id="KW-1185">Reference proteome</keyword>
<protein>
    <submittedName>
        <fullName evidence="1">Thiamine pyrophosphokinase</fullName>
    </submittedName>
</protein>
<reference evidence="1 2" key="1">
    <citation type="journal article" date="2021" name="Nat. Commun.">
        <title>Genetic determinants of endophytism in the Arabidopsis root mycobiome.</title>
        <authorList>
            <person name="Mesny F."/>
            <person name="Miyauchi S."/>
            <person name="Thiergart T."/>
            <person name="Pickel B."/>
            <person name="Atanasova L."/>
            <person name="Karlsson M."/>
            <person name="Huettel B."/>
            <person name="Barry K.W."/>
            <person name="Haridas S."/>
            <person name="Chen C."/>
            <person name="Bauer D."/>
            <person name="Andreopoulos W."/>
            <person name="Pangilinan J."/>
            <person name="LaButti K."/>
            <person name="Riley R."/>
            <person name="Lipzen A."/>
            <person name="Clum A."/>
            <person name="Drula E."/>
            <person name="Henrissat B."/>
            <person name="Kohler A."/>
            <person name="Grigoriev I.V."/>
            <person name="Martin F.M."/>
            <person name="Hacquard S."/>
        </authorList>
    </citation>
    <scope>NUCLEOTIDE SEQUENCE [LARGE SCALE GENOMIC DNA]</scope>
    <source>
        <strain evidence="1 2">MPI-SDFR-AT-0079</strain>
    </source>
</reference>
<evidence type="ECO:0000313" key="1">
    <source>
        <dbReference type="EMBL" id="KAH6631287.1"/>
    </source>
</evidence>
<sequence length="311" mass="33767">MIEHHDDTTAIQRSRPFEWNPADLIQARSKIDDKTASEPASDEFALIVLNQPLHYLDVTRRLWENAQVRIAADGGANALYEAAGQHGDSCFDDLAVIIGDLDSLTPAVQSYYESQKTSGPQTQVIRDPDQESTDFGKAVAYIRQHYHTTTPTTTNSSIPDGNPKPLDIVAIGGLGGRVDQGLSQLHHLYLFQTDARYADGRMYLFSGESLTFLLKAGRHRIRVREGSVVSGGGGGGGGNGGGGDVFGKHVGILPVGAASRITTRGLEWDVEDWETRFGGRVSTSNHVLPTTEVVEVETTEEVLFTIALRHA</sequence>
<name>A0ACB7P5J2_9PEZI</name>
<dbReference type="EMBL" id="JAGIZQ010000004">
    <property type="protein sequence ID" value="KAH6631287.1"/>
    <property type="molecule type" value="Genomic_DNA"/>
</dbReference>
<organism evidence="1 2">
    <name type="scientific">Chaetomium tenue</name>
    <dbReference type="NCBI Taxonomy" id="1854479"/>
    <lineage>
        <taxon>Eukaryota</taxon>
        <taxon>Fungi</taxon>
        <taxon>Dikarya</taxon>
        <taxon>Ascomycota</taxon>
        <taxon>Pezizomycotina</taxon>
        <taxon>Sordariomycetes</taxon>
        <taxon>Sordariomycetidae</taxon>
        <taxon>Sordariales</taxon>
        <taxon>Chaetomiaceae</taxon>
        <taxon>Chaetomium</taxon>
    </lineage>
</organism>
<dbReference type="Proteomes" id="UP000724584">
    <property type="component" value="Unassembled WGS sequence"/>
</dbReference>
<accession>A0ACB7P5J2</accession>
<gene>
    <name evidence="1" type="ORF">F5144DRAFT_214386</name>
</gene>
<evidence type="ECO:0000313" key="2">
    <source>
        <dbReference type="Proteomes" id="UP000724584"/>
    </source>
</evidence>
<comment type="caution">
    <text evidence="1">The sequence shown here is derived from an EMBL/GenBank/DDBJ whole genome shotgun (WGS) entry which is preliminary data.</text>
</comment>